<gene>
    <name evidence="1" type="ORF">PR048_013297</name>
</gene>
<comment type="caution">
    <text evidence="1">The sequence shown here is derived from an EMBL/GenBank/DDBJ whole genome shotgun (WGS) entry which is preliminary data.</text>
</comment>
<accession>A0ABQ9HRU7</accession>
<dbReference type="Proteomes" id="UP001159363">
    <property type="component" value="Chromosome X"/>
</dbReference>
<evidence type="ECO:0000313" key="2">
    <source>
        <dbReference type="Proteomes" id="UP001159363"/>
    </source>
</evidence>
<organism evidence="1 2">
    <name type="scientific">Dryococelus australis</name>
    <dbReference type="NCBI Taxonomy" id="614101"/>
    <lineage>
        <taxon>Eukaryota</taxon>
        <taxon>Metazoa</taxon>
        <taxon>Ecdysozoa</taxon>
        <taxon>Arthropoda</taxon>
        <taxon>Hexapoda</taxon>
        <taxon>Insecta</taxon>
        <taxon>Pterygota</taxon>
        <taxon>Neoptera</taxon>
        <taxon>Polyneoptera</taxon>
        <taxon>Phasmatodea</taxon>
        <taxon>Verophasmatodea</taxon>
        <taxon>Anareolatae</taxon>
        <taxon>Phasmatidae</taxon>
        <taxon>Eurycanthinae</taxon>
        <taxon>Dryococelus</taxon>
    </lineage>
</organism>
<proteinExistence type="predicted"/>
<reference evidence="1 2" key="1">
    <citation type="submission" date="2023-02" db="EMBL/GenBank/DDBJ databases">
        <title>LHISI_Scaffold_Assembly.</title>
        <authorList>
            <person name="Stuart O.P."/>
            <person name="Cleave R."/>
            <person name="Magrath M.J.L."/>
            <person name="Mikheyev A.S."/>
        </authorList>
    </citation>
    <scope>NUCLEOTIDE SEQUENCE [LARGE SCALE GENOMIC DNA]</scope>
    <source>
        <strain evidence="1">Daus_M_001</strain>
        <tissue evidence="1">Leg muscle</tissue>
    </source>
</reference>
<keyword evidence="2" id="KW-1185">Reference proteome</keyword>
<name>A0ABQ9HRU7_9NEOP</name>
<dbReference type="EMBL" id="JARBHB010000004">
    <property type="protein sequence ID" value="KAJ8887082.1"/>
    <property type="molecule type" value="Genomic_DNA"/>
</dbReference>
<evidence type="ECO:0000313" key="1">
    <source>
        <dbReference type="EMBL" id="KAJ8887082.1"/>
    </source>
</evidence>
<sequence length="67" mass="8276">MIAVLFSYNRSRKNRRSRKVWVHPMLQKRRELSAFRLLYFRMLRTSFDELQDSLQENFAATKHQNEE</sequence>
<protein>
    <submittedName>
        <fullName evidence="1">Uncharacterized protein</fullName>
    </submittedName>
</protein>